<comment type="caution">
    <text evidence="3">The sequence shown here is derived from an EMBL/GenBank/DDBJ whole genome shotgun (WGS) entry which is preliminary data.</text>
</comment>
<evidence type="ECO:0000256" key="1">
    <source>
        <dbReference type="SAM" id="MobiDB-lite"/>
    </source>
</evidence>
<dbReference type="InterPro" id="IPR021264">
    <property type="entry name" value="AFUB_079030/YDR124W-like"/>
</dbReference>
<name>A0A9W9SYV3_9EURO</name>
<dbReference type="Proteomes" id="UP001150942">
    <property type="component" value="Unassembled WGS sequence"/>
</dbReference>
<dbReference type="PANTHER" id="PTHR36102:SF1">
    <property type="entry name" value="YDR124W-LIKE HELICAL BUNDLE DOMAIN-CONTAINING PROTEIN"/>
    <property type="match status" value="1"/>
</dbReference>
<evidence type="ECO:0000313" key="4">
    <source>
        <dbReference type="Proteomes" id="UP001150942"/>
    </source>
</evidence>
<dbReference type="AlphaFoldDB" id="A0A9W9SYV3"/>
<reference evidence="3" key="1">
    <citation type="submission" date="2022-11" db="EMBL/GenBank/DDBJ databases">
        <authorList>
            <person name="Petersen C."/>
        </authorList>
    </citation>
    <scope>NUCLEOTIDE SEQUENCE</scope>
    <source>
        <strain evidence="3">IBT 20477</strain>
    </source>
</reference>
<evidence type="ECO:0000259" key="2">
    <source>
        <dbReference type="Pfam" id="PF11001"/>
    </source>
</evidence>
<dbReference type="Pfam" id="PF11001">
    <property type="entry name" value="AFUB_07903_YDR124W_hel"/>
    <property type="match status" value="1"/>
</dbReference>
<gene>
    <name evidence="3" type="ORF">N7449_005020</name>
</gene>
<dbReference type="EMBL" id="JAPQKQ010000003">
    <property type="protein sequence ID" value="KAJ5202941.1"/>
    <property type="molecule type" value="Genomic_DNA"/>
</dbReference>
<accession>A0A9W9SYV3</accession>
<feature type="domain" description="Subtelomeric hrmA-associated cluster protein AFUB-079030/YDR124W-like helical bundle" evidence="2">
    <location>
        <begin position="137"/>
        <end position="270"/>
    </location>
</feature>
<reference evidence="3" key="2">
    <citation type="journal article" date="2023" name="IMA Fungus">
        <title>Comparative genomic study of the Penicillium genus elucidates a diverse pangenome and 15 lateral gene transfer events.</title>
        <authorList>
            <person name="Petersen C."/>
            <person name="Sorensen T."/>
            <person name="Nielsen M.R."/>
            <person name="Sondergaard T.E."/>
            <person name="Sorensen J.L."/>
            <person name="Fitzpatrick D.A."/>
            <person name="Frisvad J.C."/>
            <person name="Nielsen K.L."/>
        </authorList>
    </citation>
    <scope>NUCLEOTIDE SEQUENCE</scope>
    <source>
        <strain evidence="3">IBT 20477</strain>
    </source>
</reference>
<keyword evidence="4" id="KW-1185">Reference proteome</keyword>
<dbReference type="OrthoDB" id="5338458at2759"/>
<feature type="compositionally biased region" description="Polar residues" evidence="1">
    <location>
        <begin position="341"/>
        <end position="353"/>
    </location>
</feature>
<sequence length="410" mass="46618">MSRNCGRDEMFARHFALIYIDRDGNLRHQISPSLYDNREDILSAQVAARFLKAVAESEEGSHPLRPASHPPLPHKNLSHASCHASFPTLREAEGNGDIIVVPKFVTQPARSRTTLQCRERVEVQDLNTGPHSASIPISDSTSLRRYYEKVFQRVQQSNCRVIAKVYVKIVEPRKQVQYPYNGRKTVAGITQQMSPEETKPPWWPLGVSHREPDHLPKAERIALLVHILCELRLSHGITAQKLKVAEQRSRRLVGPMERLRLLDKLYTVRDAEEKFLEGLADRKTTIPISNTNLPDFFNAVNRQHLESIGHPPGDTRPSHERISQNLLMRSRPSQLWPARDMNNQHSTTNSPFHQESRFYPSAPSSSLVSPQELPYFPPATVHIPLDFSSFGSIPYQLSLLEAFGDLTDFV</sequence>
<feature type="region of interest" description="Disordered" evidence="1">
    <location>
        <begin position="59"/>
        <end position="79"/>
    </location>
</feature>
<dbReference type="InterPro" id="IPR047092">
    <property type="entry name" value="AFUB_07903/YDR124W-like_hel"/>
</dbReference>
<evidence type="ECO:0000313" key="3">
    <source>
        <dbReference type="EMBL" id="KAJ5202941.1"/>
    </source>
</evidence>
<dbReference type="PANTHER" id="PTHR36102">
    <property type="entry name" value="CHROMOSOME 10, WHOLE GENOME SHOTGUN SEQUENCE"/>
    <property type="match status" value="1"/>
</dbReference>
<organism evidence="3 4">
    <name type="scientific">Penicillium cf. viridicatum</name>
    <dbReference type="NCBI Taxonomy" id="2972119"/>
    <lineage>
        <taxon>Eukaryota</taxon>
        <taxon>Fungi</taxon>
        <taxon>Dikarya</taxon>
        <taxon>Ascomycota</taxon>
        <taxon>Pezizomycotina</taxon>
        <taxon>Eurotiomycetes</taxon>
        <taxon>Eurotiomycetidae</taxon>
        <taxon>Eurotiales</taxon>
        <taxon>Aspergillaceae</taxon>
        <taxon>Penicillium</taxon>
    </lineage>
</organism>
<proteinExistence type="predicted"/>
<protein>
    <recommendedName>
        <fullName evidence="2">Subtelomeric hrmA-associated cluster protein AFUB-079030/YDR124W-like helical bundle domain-containing protein</fullName>
    </recommendedName>
</protein>
<feature type="region of interest" description="Disordered" evidence="1">
    <location>
        <begin position="338"/>
        <end position="364"/>
    </location>
</feature>